<keyword evidence="2" id="KW-0521">NADP</keyword>
<dbReference type="CDD" id="cd05356">
    <property type="entry name" value="17beta-HSD1_like_SDR_c"/>
    <property type="match status" value="1"/>
</dbReference>
<evidence type="ECO:0000313" key="6">
    <source>
        <dbReference type="Proteomes" id="UP001239994"/>
    </source>
</evidence>
<name>A0AAD8YUQ1_9TELE</name>
<evidence type="ECO:0000256" key="4">
    <source>
        <dbReference type="ARBA" id="ARBA00023002"/>
    </source>
</evidence>
<keyword evidence="3" id="KW-0752">Steroid biosynthesis</keyword>
<comment type="caution">
    <text evidence="5">The sequence shown here is derived from an EMBL/GenBank/DDBJ whole genome shotgun (WGS) entry which is preliminary data.</text>
</comment>
<keyword evidence="3" id="KW-0443">Lipid metabolism</keyword>
<proteinExistence type="predicted"/>
<dbReference type="Gene3D" id="3.40.50.720">
    <property type="entry name" value="NAD(P)-binding Rossmann-like Domain"/>
    <property type="match status" value="1"/>
</dbReference>
<reference evidence="5" key="1">
    <citation type="submission" date="2023-03" db="EMBL/GenBank/DDBJ databases">
        <title>Electrophorus voltai genome.</title>
        <authorList>
            <person name="Bian C."/>
        </authorList>
    </citation>
    <scope>NUCLEOTIDE SEQUENCE</scope>
    <source>
        <strain evidence="5">CB-2022</strain>
        <tissue evidence="5">Muscle</tissue>
    </source>
</reference>
<evidence type="ECO:0000256" key="3">
    <source>
        <dbReference type="ARBA" id="ARBA00022955"/>
    </source>
</evidence>
<sequence>YLQQIDYIVILILYLTLLREIYPAAALRHSPAPGSHLLQKRFRASDDRSICRNQHYRHVIRVSEVGAGLRPQGTMVFLMRLPCSGRSTLQQHYVTALSWISPHLQTKGCQTPAVIHYIAQFKKTLLMKAAEAELCFALRADDVGTAFPVMREQGLALGTGPEEGAAQGRAVGVHDELVGEQGSTEGAVGQRAGSMAPWEGFAVPLKPQAPVRFKVALIPSASNHSPDRAERTAPADMTEAAECECLSSLLCFLGGATALCYLLKWTWRCVQGFRAYVLSEIWQTDLRRYGRWAVVTGATAGIGRAYAIELARRGLDVVLISRSSEKLHAIAKEIESQHGRQTRIIQADFTESQSIYPAIAQQLMGLEIGILVNNVGMNYAGMLVHFLDVPDPEQRITEVINCNIVSVTQMSRLILPCMVKRGKGLIINISSEAASQPQPMLTVYSATKIFVTYFSRCLHAEYQARGITVQCVTPFMVSTNMTHNIEVNPLVKSAASFARDALNTVGYSSFTSGCLSHALQHTVLSIFFPAWLRLSPFCMRHMEQFAQGMRPQIEERVAQQHNKDN</sequence>
<dbReference type="Pfam" id="PF00106">
    <property type="entry name" value="adh_short"/>
    <property type="match status" value="1"/>
</dbReference>
<keyword evidence="4" id="KW-0560">Oxidoreductase</keyword>
<keyword evidence="3" id="KW-0444">Lipid biosynthesis</keyword>
<dbReference type="SUPFAM" id="SSF51735">
    <property type="entry name" value="NAD(P)-binding Rossmann-fold domains"/>
    <property type="match status" value="1"/>
</dbReference>
<dbReference type="PANTHER" id="PTHR43899">
    <property type="entry name" value="RH59310P"/>
    <property type="match status" value="1"/>
</dbReference>
<evidence type="ECO:0000256" key="1">
    <source>
        <dbReference type="ARBA" id="ARBA00004240"/>
    </source>
</evidence>
<dbReference type="InterPro" id="IPR020904">
    <property type="entry name" value="Sc_DH/Rdtase_CS"/>
</dbReference>
<evidence type="ECO:0000313" key="5">
    <source>
        <dbReference type="EMBL" id="KAK1787510.1"/>
    </source>
</evidence>
<dbReference type="AlphaFoldDB" id="A0AAD8YUQ1"/>
<dbReference type="GO" id="GO:0006694">
    <property type="term" value="P:steroid biosynthetic process"/>
    <property type="evidence" value="ECO:0007669"/>
    <property type="project" value="UniProtKB-KW"/>
</dbReference>
<protein>
    <recommendedName>
        <fullName evidence="7">Hydroxysteroid (20-beta) dehydrogenase 2</fullName>
    </recommendedName>
</protein>
<dbReference type="GO" id="GO:0016491">
    <property type="term" value="F:oxidoreductase activity"/>
    <property type="evidence" value="ECO:0007669"/>
    <property type="project" value="UniProtKB-KW"/>
</dbReference>
<dbReference type="InterPro" id="IPR051019">
    <property type="entry name" value="VLCFA-Steroid_DH"/>
</dbReference>
<dbReference type="PRINTS" id="PR00081">
    <property type="entry name" value="GDHRDH"/>
</dbReference>
<dbReference type="PROSITE" id="PS00061">
    <property type="entry name" value="ADH_SHORT"/>
    <property type="match status" value="1"/>
</dbReference>
<dbReference type="EMBL" id="JAROKS010000023">
    <property type="protein sequence ID" value="KAK1787510.1"/>
    <property type="molecule type" value="Genomic_DNA"/>
</dbReference>
<dbReference type="InterPro" id="IPR002347">
    <property type="entry name" value="SDR_fam"/>
</dbReference>
<feature type="non-terminal residue" evidence="5">
    <location>
        <position position="1"/>
    </location>
</feature>
<gene>
    <name evidence="5" type="ORF">P4O66_016012</name>
</gene>
<evidence type="ECO:0008006" key="7">
    <source>
        <dbReference type="Google" id="ProtNLM"/>
    </source>
</evidence>
<dbReference type="GO" id="GO:0005783">
    <property type="term" value="C:endoplasmic reticulum"/>
    <property type="evidence" value="ECO:0007669"/>
    <property type="project" value="UniProtKB-SubCell"/>
</dbReference>
<dbReference type="InterPro" id="IPR036291">
    <property type="entry name" value="NAD(P)-bd_dom_sf"/>
</dbReference>
<comment type="subcellular location">
    <subcellularLocation>
        <location evidence="1">Endoplasmic reticulum</location>
    </subcellularLocation>
</comment>
<organism evidence="5 6">
    <name type="scientific">Electrophorus voltai</name>
    <dbReference type="NCBI Taxonomy" id="2609070"/>
    <lineage>
        <taxon>Eukaryota</taxon>
        <taxon>Metazoa</taxon>
        <taxon>Chordata</taxon>
        <taxon>Craniata</taxon>
        <taxon>Vertebrata</taxon>
        <taxon>Euteleostomi</taxon>
        <taxon>Actinopterygii</taxon>
        <taxon>Neopterygii</taxon>
        <taxon>Teleostei</taxon>
        <taxon>Ostariophysi</taxon>
        <taxon>Gymnotiformes</taxon>
        <taxon>Gymnotoidei</taxon>
        <taxon>Gymnotidae</taxon>
        <taxon>Electrophorus</taxon>
    </lineage>
</organism>
<dbReference type="FunFam" id="3.40.50.720:FF:000137">
    <property type="entry name" value="Hydroxysteroid (17-beta) dehydrogenase 3"/>
    <property type="match status" value="1"/>
</dbReference>
<keyword evidence="6" id="KW-1185">Reference proteome</keyword>
<evidence type="ECO:0000256" key="2">
    <source>
        <dbReference type="ARBA" id="ARBA00022857"/>
    </source>
</evidence>
<dbReference type="Proteomes" id="UP001239994">
    <property type="component" value="Unassembled WGS sequence"/>
</dbReference>
<dbReference type="PANTHER" id="PTHR43899:SF10">
    <property type="entry name" value="20BETA-HYDROXYSTEROID DEHYDROGENASE TYPE 2"/>
    <property type="match status" value="1"/>
</dbReference>
<dbReference type="PRINTS" id="PR00080">
    <property type="entry name" value="SDRFAMILY"/>
</dbReference>
<accession>A0AAD8YUQ1</accession>